<proteinExistence type="predicted"/>
<protein>
    <recommendedName>
        <fullName evidence="1">RNase H type-1 domain-containing protein</fullName>
    </recommendedName>
</protein>
<reference evidence="2" key="2">
    <citation type="submission" date="2021-03" db="UniProtKB">
        <authorList>
            <consortium name="EnsemblPlants"/>
        </authorList>
    </citation>
    <scope>IDENTIFICATION</scope>
</reference>
<dbReference type="InterPro" id="IPR036397">
    <property type="entry name" value="RNaseH_sf"/>
</dbReference>
<dbReference type="GO" id="GO:0003676">
    <property type="term" value="F:nucleic acid binding"/>
    <property type="evidence" value="ECO:0007669"/>
    <property type="project" value="InterPro"/>
</dbReference>
<evidence type="ECO:0000313" key="3">
    <source>
        <dbReference type="Proteomes" id="UP000596661"/>
    </source>
</evidence>
<dbReference type="Pfam" id="PF13456">
    <property type="entry name" value="RVT_3"/>
    <property type="match status" value="1"/>
</dbReference>
<keyword evidence="3" id="KW-1185">Reference proteome</keyword>
<dbReference type="PANTHER" id="PTHR47074">
    <property type="entry name" value="BNAC02G40300D PROTEIN"/>
    <property type="match status" value="1"/>
</dbReference>
<dbReference type="AlphaFoldDB" id="A0A803P9Q5"/>
<dbReference type="InterPro" id="IPR052929">
    <property type="entry name" value="RNase_H-like_EbsB-rel"/>
</dbReference>
<evidence type="ECO:0000313" key="2">
    <source>
        <dbReference type="EnsemblPlants" id="cds.evm.model.03.623"/>
    </source>
</evidence>
<sequence length="119" mass="13132">MGSILWVATKLLNFADSIIGEAAACLLALETAVSMHHPFVMVESDSESVIKNLKGADTLWGIENYVRQCKRLSNCMISCNFSFISRSCNVAKWAFANNFNGMVEVSTIPIDILCNDHEV</sequence>
<dbReference type="EnsemblPlants" id="evm.model.03.623">
    <property type="protein sequence ID" value="cds.evm.model.03.623"/>
    <property type="gene ID" value="evm.TU.03.623"/>
</dbReference>
<organism evidence="2 3">
    <name type="scientific">Cannabis sativa</name>
    <name type="common">Hemp</name>
    <name type="synonym">Marijuana</name>
    <dbReference type="NCBI Taxonomy" id="3483"/>
    <lineage>
        <taxon>Eukaryota</taxon>
        <taxon>Viridiplantae</taxon>
        <taxon>Streptophyta</taxon>
        <taxon>Embryophyta</taxon>
        <taxon>Tracheophyta</taxon>
        <taxon>Spermatophyta</taxon>
        <taxon>Magnoliopsida</taxon>
        <taxon>eudicotyledons</taxon>
        <taxon>Gunneridae</taxon>
        <taxon>Pentapetalae</taxon>
        <taxon>rosids</taxon>
        <taxon>fabids</taxon>
        <taxon>Rosales</taxon>
        <taxon>Cannabaceae</taxon>
        <taxon>Cannabis</taxon>
    </lineage>
</organism>
<dbReference type="SUPFAM" id="SSF53098">
    <property type="entry name" value="Ribonuclease H-like"/>
    <property type="match status" value="1"/>
</dbReference>
<dbReference type="InterPro" id="IPR012337">
    <property type="entry name" value="RNaseH-like_sf"/>
</dbReference>
<dbReference type="Gene3D" id="3.30.420.10">
    <property type="entry name" value="Ribonuclease H-like superfamily/Ribonuclease H"/>
    <property type="match status" value="1"/>
</dbReference>
<dbReference type="Gramene" id="evm.model.03.623">
    <property type="protein sequence ID" value="cds.evm.model.03.623"/>
    <property type="gene ID" value="evm.TU.03.623"/>
</dbReference>
<reference evidence="2" key="1">
    <citation type="submission" date="2018-11" db="EMBL/GenBank/DDBJ databases">
        <authorList>
            <person name="Grassa J C."/>
        </authorList>
    </citation>
    <scope>NUCLEOTIDE SEQUENCE [LARGE SCALE GENOMIC DNA]</scope>
</reference>
<dbReference type="CDD" id="cd06222">
    <property type="entry name" value="RNase_H_like"/>
    <property type="match status" value="1"/>
</dbReference>
<name>A0A803P9Q5_CANSA</name>
<dbReference type="InterPro" id="IPR002156">
    <property type="entry name" value="RNaseH_domain"/>
</dbReference>
<feature type="domain" description="RNase H type-1" evidence="1">
    <location>
        <begin position="5"/>
        <end position="97"/>
    </location>
</feature>
<dbReference type="Proteomes" id="UP000596661">
    <property type="component" value="Chromosome 3"/>
</dbReference>
<dbReference type="PANTHER" id="PTHR47074:SF11">
    <property type="entry name" value="REVERSE TRANSCRIPTASE-LIKE PROTEIN"/>
    <property type="match status" value="1"/>
</dbReference>
<evidence type="ECO:0000259" key="1">
    <source>
        <dbReference type="Pfam" id="PF13456"/>
    </source>
</evidence>
<accession>A0A803P9Q5</accession>
<dbReference type="InterPro" id="IPR044730">
    <property type="entry name" value="RNase_H-like_dom_plant"/>
</dbReference>
<dbReference type="GO" id="GO:0004523">
    <property type="term" value="F:RNA-DNA hybrid ribonuclease activity"/>
    <property type="evidence" value="ECO:0007669"/>
    <property type="project" value="InterPro"/>
</dbReference>
<dbReference type="EMBL" id="UZAU01000262">
    <property type="status" value="NOT_ANNOTATED_CDS"/>
    <property type="molecule type" value="Genomic_DNA"/>
</dbReference>